<proteinExistence type="predicted"/>
<accession>A0A0E9UWZ9</accession>
<dbReference type="AlphaFoldDB" id="A0A0E9UWZ9"/>
<reference evidence="1" key="2">
    <citation type="journal article" date="2015" name="Fish Shellfish Immunol.">
        <title>Early steps in the European eel (Anguilla anguilla)-Vibrio vulnificus interaction in the gills: Role of the RtxA13 toxin.</title>
        <authorList>
            <person name="Callol A."/>
            <person name="Pajuelo D."/>
            <person name="Ebbesson L."/>
            <person name="Teles M."/>
            <person name="MacKenzie S."/>
            <person name="Amaro C."/>
        </authorList>
    </citation>
    <scope>NUCLEOTIDE SEQUENCE</scope>
</reference>
<name>A0A0E9UWZ9_ANGAN</name>
<protein>
    <submittedName>
        <fullName evidence="1">Uncharacterized protein</fullName>
    </submittedName>
</protein>
<organism evidence="1">
    <name type="scientific">Anguilla anguilla</name>
    <name type="common">European freshwater eel</name>
    <name type="synonym">Muraena anguilla</name>
    <dbReference type="NCBI Taxonomy" id="7936"/>
    <lineage>
        <taxon>Eukaryota</taxon>
        <taxon>Metazoa</taxon>
        <taxon>Chordata</taxon>
        <taxon>Craniata</taxon>
        <taxon>Vertebrata</taxon>
        <taxon>Euteleostomi</taxon>
        <taxon>Actinopterygii</taxon>
        <taxon>Neopterygii</taxon>
        <taxon>Teleostei</taxon>
        <taxon>Anguilliformes</taxon>
        <taxon>Anguillidae</taxon>
        <taxon>Anguilla</taxon>
    </lineage>
</organism>
<reference evidence="1" key="1">
    <citation type="submission" date="2014-11" db="EMBL/GenBank/DDBJ databases">
        <authorList>
            <person name="Amaro Gonzalez C."/>
        </authorList>
    </citation>
    <scope>NUCLEOTIDE SEQUENCE</scope>
</reference>
<evidence type="ECO:0000313" key="1">
    <source>
        <dbReference type="EMBL" id="JAH69503.1"/>
    </source>
</evidence>
<sequence>MYVCGFVVAHSAQCLNSLYKTYPYQCYCGYTMLIKLSEIKHEAQANRLLDSAKCGIKYLT</sequence>
<dbReference type="EMBL" id="GBXM01039074">
    <property type="protein sequence ID" value="JAH69503.1"/>
    <property type="molecule type" value="Transcribed_RNA"/>
</dbReference>